<dbReference type="SMART" id="SM00228">
    <property type="entry name" value="PDZ"/>
    <property type="match status" value="2"/>
</dbReference>
<dbReference type="Proteomes" id="UP000676565">
    <property type="component" value="Unassembled WGS sequence"/>
</dbReference>
<evidence type="ECO:0000256" key="4">
    <source>
        <dbReference type="ARBA" id="ARBA00023277"/>
    </source>
</evidence>
<dbReference type="EMBL" id="JAGKQQ010000001">
    <property type="protein sequence ID" value="MBP3957970.1"/>
    <property type="molecule type" value="Genomic_DNA"/>
</dbReference>
<dbReference type="InterPro" id="IPR015943">
    <property type="entry name" value="WD40/YVTN_repeat-like_dom_sf"/>
</dbReference>
<comment type="caution">
    <text evidence="12">The sequence shown here is derived from an EMBL/GenBank/DDBJ whole genome shotgun (WGS) entry which is preliminary data.</text>
</comment>
<keyword evidence="6" id="KW-0624">Polysaccharide degradation</keyword>
<keyword evidence="3" id="KW-0378">Hydrolase</keyword>
<dbReference type="InterPro" id="IPR036034">
    <property type="entry name" value="PDZ_sf"/>
</dbReference>
<evidence type="ECO:0000256" key="5">
    <source>
        <dbReference type="ARBA" id="ARBA00023295"/>
    </source>
</evidence>
<keyword evidence="5" id="KW-0326">Glycosidase</keyword>
<dbReference type="Gene3D" id="2.30.42.10">
    <property type="match status" value="2"/>
</dbReference>
<dbReference type="PANTHER" id="PTHR43739">
    <property type="entry name" value="XYLOGLUCANASE (EUROFUNG)"/>
    <property type="match status" value="1"/>
</dbReference>
<dbReference type="Pfam" id="PF13180">
    <property type="entry name" value="PDZ_2"/>
    <property type="match status" value="1"/>
</dbReference>
<gene>
    <name evidence="12" type="ORF">J8F10_22170</name>
</gene>
<evidence type="ECO:0000256" key="7">
    <source>
        <dbReference type="ARBA" id="ARBA00037986"/>
    </source>
</evidence>
<dbReference type="InterPro" id="IPR031778">
    <property type="entry name" value="Sortilin_N"/>
</dbReference>
<dbReference type="InterPro" id="IPR001478">
    <property type="entry name" value="PDZ"/>
</dbReference>
<evidence type="ECO:0000313" key="13">
    <source>
        <dbReference type="Proteomes" id="UP000676565"/>
    </source>
</evidence>
<evidence type="ECO:0000256" key="10">
    <source>
        <dbReference type="SAM" id="SignalP"/>
    </source>
</evidence>
<keyword evidence="8" id="KW-0175">Coiled coil</keyword>
<evidence type="ECO:0000256" key="2">
    <source>
        <dbReference type="ARBA" id="ARBA00022737"/>
    </source>
</evidence>
<feature type="chain" id="PRO_5045363964" evidence="10">
    <location>
        <begin position="28"/>
        <end position="1172"/>
    </location>
</feature>
<evidence type="ECO:0000313" key="12">
    <source>
        <dbReference type="EMBL" id="MBP3957970.1"/>
    </source>
</evidence>
<accession>A0ABS5BW65</accession>
<keyword evidence="2" id="KW-0677">Repeat</keyword>
<dbReference type="InterPro" id="IPR052025">
    <property type="entry name" value="Xyloglucanase_GH74"/>
</dbReference>
<dbReference type="SUPFAM" id="SSF50156">
    <property type="entry name" value="PDZ domain-like"/>
    <property type="match status" value="2"/>
</dbReference>
<dbReference type="SUPFAM" id="SSF50939">
    <property type="entry name" value="Sialidases"/>
    <property type="match status" value="2"/>
</dbReference>
<protein>
    <submittedName>
        <fullName evidence="12">PDZ domain-containing protein</fullName>
    </submittedName>
</protein>
<evidence type="ECO:0000256" key="6">
    <source>
        <dbReference type="ARBA" id="ARBA00023326"/>
    </source>
</evidence>
<proteinExistence type="inferred from homology"/>
<keyword evidence="1 10" id="KW-0732">Signal</keyword>
<dbReference type="CDD" id="cd15482">
    <property type="entry name" value="Sialidase_non-viral"/>
    <property type="match status" value="1"/>
</dbReference>
<sequence>MTPAPRTGRRAAFALLAALVFALPGIAQPDKEDPLKKEIADVERQILELQKKLDELRKGPAPAPAPNSVPEAAIAKMSWRNIGPANMGGRVTALAVVESDPSTYYIATASGGLLKTVNNGTTFNFAFEKEATISIGDVAVAPSDPNVVWVGTGENNPRNSASYGDGVYKSTDAGKSWRNMGLKKTFSIGKIVIHPKDPNTVYVAALGRLWGANEERGVFKTEDGGATWKKVLFVDDKTGAIELRMDPFDPNVVFAGLWERKRDEFDGFFGTSWPGPDQYGPIVAHGAGGGLFKTADGGKNWKKLTGENAASGLPSVKTGRIGIDYSRKTKGLLYAIIDTEKIGVGRPVLTVQLGVSGEGEKDGAKITAVVEDGPATKAGLKVDDLITAVDGKKIASYDDLLDFMATKKPDDVVKFTVVRAKGKDKDKETLTIEMKLAPRPATPAPKPKSGPTSLLPGGLIVSFADNDAPVKVVEVPKGGAAEKAGVKAGMTITGVEGKDVANWREFRTELRVSPKSENPRAAGDKVKITFREGDKKPLDVTLALETGEIRPPAGAPAAPNPRPFLMSPVVGGQQQNVQNNQGKDGYQTGGLYMSKDNGDSWTRVNSLNPRPFYFSNVRVDPTDDNSIYVLGDTVLWRSTDGGKRFVSAQAGTVHPDHHALWIDPKDGRHMILGCDGGFYSTYDRGTNWDHLNVLALGQFYHVAVDTRKPYRVYGGLQDNGSWGGPSRTLRGNGPANEDWVYLNGGDGFVCRVDQNDPDWVYAESQNGGMNRRNLKTGESAGIRARPVKAGEELRFNWNTPFILSNHNSHIFYCGAQYVFRSVARGDNLKVISPELTRTKQGSMTALAESPKNADVLWAGTDDGFLWVTKDGGANWVNVTENMKKAGLPAPRCVSTIEPGRTVEGRCYVCLDGHRSDDDRPYLYVTEDFGQTWKSVTGNLPAFGSTRVLREDITAPDLLYCGTEFGIWVSINRGEAWAKLSNNLPTVAVHEVVQPTTASEIVIATHGRSVWVLDVASLRQMKAEALAAPATLFAPAPVTRWQFAPGSFPYSRDVRKFYGTNPAPGGTIDYMLTKPAKEVSVKVLDVTGKAVREFRAPATTVGFHRLQWSPPKAGGYRVALTVDGKEFTQMVVVENDPNADPKAIITDAPLPVPGGEDEDDDDLVKPFIPKAVD</sequence>
<reference evidence="12 13" key="1">
    <citation type="submission" date="2021-04" db="EMBL/GenBank/DDBJ databases">
        <authorList>
            <person name="Ivanova A."/>
        </authorList>
    </citation>
    <scope>NUCLEOTIDE SEQUENCE [LARGE SCALE GENOMIC DNA]</scope>
    <source>
        <strain evidence="12 13">G18</strain>
    </source>
</reference>
<evidence type="ECO:0000256" key="1">
    <source>
        <dbReference type="ARBA" id="ARBA00022729"/>
    </source>
</evidence>
<keyword evidence="4" id="KW-0119">Carbohydrate metabolism</keyword>
<comment type="similarity">
    <text evidence="7">Belongs to the glycosyl hydrolase 74 family.</text>
</comment>
<name>A0ABS5BW65_9BACT</name>
<feature type="coiled-coil region" evidence="8">
    <location>
        <begin position="32"/>
        <end position="59"/>
    </location>
</feature>
<feature type="region of interest" description="Disordered" evidence="9">
    <location>
        <begin position="1139"/>
        <end position="1172"/>
    </location>
</feature>
<dbReference type="InterPro" id="IPR036278">
    <property type="entry name" value="Sialidase_sf"/>
</dbReference>
<evidence type="ECO:0000256" key="9">
    <source>
        <dbReference type="SAM" id="MobiDB-lite"/>
    </source>
</evidence>
<dbReference type="Gene3D" id="2.130.10.10">
    <property type="entry name" value="YVTN repeat-like/Quinoprotein amine dehydrogenase"/>
    <property type="match status" value="4"/>
</dbReference>
<keyword evidence="13" id="KW-1185">Reference proteome</keyword>
<feature type="domain" description="PDZ" evidence="11">
    <location>
        <begin position="336"/>
        <end position="421"/>
    </location>
</feature>
<dbReference type="CDD" id="cd06779">
    <property type="entry name" value="cpPDZ_Deg_HtrA-like"/>
    <property type="match status" value="1"/>
</dbReference>
<dbReference type="PROSITE" id="PS50106">
    <property type="entry name" value="PDZ"/>
    <property type="match status" value="1"/>
</dbReference>
<dbReference type="Pfam" id="PF15902">
    <property type="entry name" value="Sortilin-Vps10"/>
    <property type="match status" value="2"/>
</dbReference>
<organism evidence="12 13">
    <name type="scientific">Gemmata palustris</name>
    <dbReference type="NCBI Taxonomy" id="2822762"/>
    <lineage>
        <taxon>Bacteria</taxon>
        <taxon>Pseudomonadati</taxon>
        <taxon>Planctomycetota</taxon>
        <taxon>Planctomycetia</taxon>
        <taxon>Gemmatales</taxon>
        <taxon>Gemmataceae</taxon>
        <taxon>Gemmata</taxon>
    </lineage>
</organism>
<dbReference type="RefSeq" id="WP_210657532.1">
    <property type="nucleotide sequence ID" value="NZ_JAGKQQ010000001.1"/>
</dbReference>
<dbReference type="PANTHER" id="PTHR43739:SF2">
    <property type="entry name" value="OLIGOXYLOGLUCAN-REDUCING END-SPECIFIC XYLOGLUCANASE-RELATED"/>
    <property type="match status" value="1"/>
</dbReference>
<evidence type="ECO:0000256" key="8">
    <source>
        <dbReference type="SAM" id="Coils"/>
    </source>
</evidence>
<evidence type="ECO:0000256" key="3">
    <source>
        <dbReference type="ARBA" id="ARBA00022801"/>
    </source>
</evidence>
<evidence type="ECO:0000259" key="11">
    <source>
        <dbReference type="PROSITE" id="PS50106"/>
    </source>
</evidence>
<feature type="signal peptide" evidence="10">
    <location>
        <begin position="1"/>
        <end position="27"/>
    </location>
</feature>